<evidence type="ECO:0000256" key="1">
    <source>
        <dbReference type="SAM" id="MobiDB-lite"/>
    </source>
</evidence>
<feature type="signal peptide" evidence="2">
    <location>
        <begin position="1"/>
        <end position="27"/>
    </location>
</feature>
<reference evidence="3" key="1">
    <citation type="journal article" date="2023" name="Mol. Phylogenet. Evol.">
        <title>Genome-scale phylogeny and comparative genomics of the fungal order Sordariales.</title>
        <authorList>
            <person name="Hensen N."/>
            <person name="Bonometti L."/>
            <person name="Westerberg I."/>
            <person name="Brannstrom I.O."/>
            <person name="Guillou S."/>
            <person name="Cros-Aarteil S."/>
            <person name="Calhoun S."/>
            <person name="Haridas S."/>
            <person name="Kuo A."/>
            <person name="Mondo S."/>
            <person name="Pangilinan J."/>
            <person name="Riley R."/>
            <person name="LaButti K."/>
            <person name="Andreopoulos B."/>
            <person name="Lipzen A."/>
            <person name="Chen C."/>
            <person name="Yan M."/>
            <person name="Daum C."/>
            <person name="Ng V."/>
            <person name="Clum A."/>
            <person name="Steindorff A."/>
            <person name="Ohm R.A."/>
            <person name="Martin F."/>
            <person name="Silar P."/>
            <person name="Natvig D.O."/>
            <person name="Lalanne C."/>
            <person name="Gautier V."/>
            <person name="Ament-Velasquez S.L."/>
            <person name="Kruys A."/>
            <person name="Hutchinson M.I."/>
            <person name="Powell A.J."/>
            <person name="Barry K."/>
            <person name="Miller A.N."/>
            <person name="Grigoriev I.V."/>
            <person name="Debuchy R."/>
            <person name="Gladieux P."/>
            <person name="Hiltunen Thoren M."/>
            <person name="Johannesson H."/>
        </authorList>
    </citation>
    <scope>NUCLEOTIDE SEQUENCE</scope>
    <source>
        <strain evidence="3">FGSC 1904</strain>
    </source>
</reference>
<feature type="chain" id="PRO_5042090869" evidence="2">
    <location>
        <begin position="28"/>
        <end position="269"/>
    </location>
</feature>
<evidence type="ECO:0000313" key="4">
    <source>
        <dbReference type="Proteomes" id="UP001281003"/>
    </source>
</evidence>
<dbReference type="Proteomes" id="UP001281003">
    <property type="component" value="Unassembled WGS sequence"/>
</dbReference>
<sequence length="269" mass="29772">MFRASQRPTGIFPLLLVRYTALHSSLAQKLSNQERASIPTSPSLLAVSIQFPLSRPELDQELMVTEGALDEVEGIICLGIMLLTVRREFKAVSSFMPRPLPNLNLVAIVLDGELHENASVPNPNHKQSNWFWAISGCLRLPIHYLRATRRVLGLGLINERTAAAGTADEKDGRTRPTCINMASIWHAPYVESEEAREPRTAHCMHNKAKGSSTNPASIAPPGRRVGTSSVFRLRSRYRYYSSVRGTDHGLWGLPLGARVRQANLLSSSL</sequence>
<protein>
    <submittedName>
        <fullName evidence="3">Uncharacterized protein</fullName>
    </submittedName>
</protein>
<evidence type="ECO:0000313" key="3">
    <source>
        <dbReference type="EMBL" id="KAK3402716.1"/>
    </source>
</evidence>
<proteinExistence type="predicted"/>
<dbReference type="AlphaFoldDB" id="A0AAE0PMR7"/>
<reference evidence="3" key="2">
    <citation type="submission" date="2023-07" db="EMBL/GenBank/DDBJ databases">
        <authorList>
            <consortium name="Lawrence Berkeley National Laboratory"/>
            <person name="Haridas S."/>
            <person name="Hensen N."/>
            <person name="Bonometti L."/>
            <person name="Westerberg I."/>
            <person name="Brannstrom I.O."/>
            <person name="Guillou S."/>
            <person name="Cros-Aarteil S."/>
            <person name="Calhoun S."/>
            <person name="Kuo A."/>
            <person name="Mondo S."/>
            <person name="Pangilinan J."/>
            <person name="Riley R."/>
            <person name="LaButti K."/>
            <person name="Andreopoulos B."/>
            <person name="Lipzen A."/>
            <person name="Chen C."/>
            <person name="Yanf M."/>
            <person name="Daum C."/>
            <person name="Ng V."/>
            <person name="Clum A."/>
            <person name="Steindorff A."/>
            <person name="Ohm R."/>
            <person name="Martin F."/>
            <person name="Silar P."/>
            <person name="Natvig D."/>
            <person name="Lalanne C."/>
            <person name="Gautier V."/>
            <person name="Ament-velasquez S.L."/>
            <person name="Kruys A."/>
            <person name="Hutchinson M.I."/>
            <person name="Powell A.J."/>
            <person name="Barry K."/>
            <person name="Miller A.N."/>
            <person name="Grigoriev I.V."/>
            <person name="Debuchy R."/>
            <person name="Gladieux P."/>
            <person name="Thoren M.H."/>
            <person name="Johannesson H."/>
        </authorList>
    </citation>
    <scope>NUCLEOTIDE SEQUENCE</scope>
    <source>
        <strain evidence="3">FGSC 1904</strain>
    </source>
</reference>
<accession>A0AAE0PMR7</accession>
<organism evidence="3 4">
    <name type="scientific">Sordaria brevicollis</name>
    <dbReference type="NCBI Taxonomy" id="83679"/>
    <lineage>
        <taxon>Eukaryota</taxon>
        <taxon>Fungi</taxon>
        <taxon>Dikarya</taxon>
        <taxon>Ascomycota</taxon>
        <taxon>Pezizomycotina</taxon>
        <taxon>Sordariomycetes</taxon>
        <taxon>Sordariomycetidae</taxon>
        <taxon>Sordariales</taxon>
        <taxon>Sordariaceae</taxon>
        <taxon>Sordaria</taxon>
    </lineage>
</organism>
<keyword evidence="2" id="KW-0732">Signal</keyword>
<dbReference type="EMBL" id="JAUTDP010000001">
    <property type="protein sequence ID" value="KAK3402716.1"/>
    <property type="molecule type" value="Genomic_DNA"/>
</dbReference>
<name>A0AAE0PMR7_SORBR</name>
<comment type="caution">
    <text evidence="3">The sequence shown here is derived from an EMBL/GenBank/DDBJ whole genome shotgun (WGS) entry which is preliminary data.</text>
</comment>
<keyword evidence="4" id="KW-1185">Reference proteome</keyword>
<evidence type="ECO:0000256" key="2">
    <source>
        <dbReference type="SAM" id="SignalP"/>
    </source>
</evidence>
<gene>
    <name evidence="3" type="ORF">B0T20DRAFT_465609</name>
</gene>
<feature type="region of interest" description="Disordered" evidence="1">
    <location>
        <begin position="205"/>
        <end position="224"/>
    </location>
</feature>